<proteinExistence type="predicted"/>
<dbReference type="KEGG" id="schv:BRCON_0508"/>
<evidence type="ECO:0008006" key="4">
    <source>
        <dbReference type="Google" id="ProtNLM"/>
    </source>
</evidence>
<keyword evidence="1" id="KW-1133">Transmembrane helix</keyword>
<feature type="transmembrane region" description="Helical" evidence="1">
    <location>
        <begin position="182"/>
        <end position="201"/>
    </location>
</feature>
<feature type="transmembrane region" description="Helical" evidence="1">
    <location>
        <begin position="104"/>
        <end position="127"/>
    </location>
</feature>
<evidence type="ECO:0000313" key="2">
    <source>
        <dbReference type="EMBL" id="AXA35285.1"/>
    </source>
</evidence>
<dbReference type="AlphaFoldDB" id="A0A2Z4Y4C1"/>
<name>A0A2Z4Y4C1_SUMC1</name>
<feature type="transmembrane region" description="Helical" evidence="1">
    <location>
        <begin position="373"/>
        <end position="390"/>
    </location>
</feature>
<feature type="transmembrane region" description="Helical" evidence="1">
    <location>
        <begin position="430"/>
        <end position="449"/>
    </location>
</feature>
<feature type="transmembrane region" description="Helical" evidence="1">
    <location>
        <begin position="6"/>
        <end position="24"/>
    </location>
</feature>
<keyword evidence="1" id="KW-0472">Membrane</keyword>
<evidence type="ECO:0000313" key="3">
    <source>
        <dbReference type="Proteomes" id="UP000262583"/>
    </source>
</evidence>
<keyword evidence="1" id="KW-0812">Transmembrane</keyword>
<gene>
    <name evidence="2" type="ORF">BRCON_0508</name>
</gene>
<feature type="transmembrane region" description="Helical" evidence="1">
    <location>
        <begin position="308"/>
        <end position="328"/>
    </location>
</feature>
<protein>
    <recommendedName>
        <fullName evidence="4">Glycosyltransferase RgtA/B/C/D-like domain-containing protein</fullName>
    </recommendedName>
</protein>
<organism evidence="2 3">
    <name type="scientific">Sumerlaea chitinivorans</name>
    <dbReference type="NCBI Taxonomy" id="2250252"/>
    <lineage>
        <taxon>Bacteria</taxon>
        <taxon>Candidatus Sumerlaeota</taxon>
        <taxon>Candidatus Sumerlaeia</taxon>
        <taxon>Candidatus Sumerlaeales</taxon>
        <taxon>Candidatus Sumerlaeaceae</taxon>
        <taxon>Candidatus Sumerlaea</taxon>
    </lineage>
</organism>
<dbReference type="Proteomes" id="UP000262583">
    <property type="component" value="Chromosome"/>
</dbReference>
<feature type="transmembrane region" description="Helical" evidence="1">
    <location>
        <begin position="213"/>
        <end position="234"/>
    </location>
</feature>
<feature type="transmembrane region" description="Helical" evidence="1">
    <location>
        <begin position="240"/>
        <end position="257"/>
    </location>
</feature>
<dbReference type="EMBL" id="CP030759">
    <property type="protein sequence ID" value="AXA35285.1"/>
    <property type="molecule type" value="Genomic_DNA"/>
</dbReference>
<accession>A0A2Z4Y4C1</accession>
<evidence type="ECO:0000256" key="1">
    <source>
        <dbReference type="SAM" id="Phobius"/>
    </source>
</evidence>
<reference evidence="2 3" key="1">
    <citation type="submission" date="2018-05" db="EMBL/GenBank/DDBJ databases">
        <title>A metagenomic window into the 2 km-deep terrestrial subsurface aquifer revealed taxonomically and functionally diverse microbial community comprising novel uncultured bacterial lineages.</title>
        <authorList>
            <person name="Kadnikov V.V."/>
            <person name="Mardanov A.V."/>
            <person name="Beletsky A.V."/>
            <person name="Banks D."/>
            <person name="Pimenov N.V."/>
            <person name="Frank Y.A."/>
            <person name="Karnachuk O.V."/>
            <person name="Ravin N.V."/>
        </authorList>
    </citation>
    <scope>NUCLEOTIDE SEQUENCE [LARGE SCALE GENOMIC DNA]</scope>
    <source>
        <strain evidence="2">BY</strain>
    </source>
</reference>
<feature type="transmembrane region" description="Helical" evidence="1">
    <location>
        <begin position="397"/>
        <end position="418"/>
    </location>
</feature>
<feature type="transmembrane region" description="Helical" evidence="1">
    <location>
        <begin position="284"/>
        <end position="301"/>
    </location>
</feature>
<sequence>MLWPILVVGIQVFVGAACLTFVQPQTLRQWPRAWKLALAFLMGTCIPTLTLLILLQLGFRFAPWLWGVFGMVALCILFVRRRDLSALWTEPSQKHASPSPLQRYVLNIGLAALFAWNVVSAICLPTTDYDGLVIWTYRDRVLLREETLYTPNLRDPERIAPMKRHPYFLPVLEASYCAWTGFRFSLAHMPHLTFYLIYILLASGSTRLLRSGALAHALLAALLLMPAMSVQFWLEGPREPVIGILTLAATGCLVLWIERQSLAPLLLGGILVSAAHQTKIEGTAVAAGYFLAALLYSLAVGHERKKHLSATILVFILAVFVAVPWEIFKSQIPHTSQEYRFTEGFGTGWKERLPYVLPVAWMTGSEVFFRPELYGFAPMVLLAALVLLVRHRPPFRWFLACLPAVVCLAGIVAIYLVRQTQLEAIRNLTFSRRFVCVLPALIFGVLTALDRGMNPLSSGEKSRCSEKL</sequence>
<feature type="transmembrane region" description="Helical" evidence="1">
    <location>
        <begin position="61"/>
        <end position="79"/>
    </location>
</feature>
<feature type="transmembrane region" description="Helical" evidence="1">
    <location>
        <begin position="36"/>
        <end position="55"/>
    </location>
</feature>